<keyword evidence="2" id="KW-1185">Reference proteome</keyword>
<dbReference type="Proteomes" id="UP000828922">
    <property type="component" value="Linkage Group LG07"/>
</dbReference>
<protein>
    <submittedName>
        <fullName evidence="1">Uncharacterized protein</fullName>
    </submittedName>
</protein>
<gene>
    <name evidence="1" type="ORF">CY35_07G098600</name>
</gene>
<comment type="caution">
    <text evidence="1">The sequence shown here is derived from an EMBL/GenBank/DDBJ whole genome shotgun (WGS) entry which is preliminary data.</text>
</comment>
<dbReference type="EMBL" id="CM038913">
    <property type="protein sequence ID" value="KAH9557695.1"/>
    <property type="molecule type" value="Genomic_DNA"/>
</dbReference>
<evidence type="ECO:0000313" key="1">
    <source>
        <dbReference type="EMBL" id="KAH9557695.1"/>
    </source>
</evidence>
<proteinExistence type="predicted"/>
<organism evidence="1 2">
    <name type="scientific">Sphagnum magellanicum</name>
    <dbReference type="NCBI Taxonomy" id="128215"/>
    <lineage>
        <taxon>Eukaryota</taxon>
        <taxon>Viridiplantae</taxon>
        <taxon>Streptophyta</taxon>
        <taxon>Embryophyta</taxon>
        <taxon>Bryophyta</taxon>
        <taxon>Sphagnophytina</taxon>
        <taxon>Sphagnopsida</taxon>
        <taxon>Sphagnales</taxon>
        <taxon>Sphagnaceae</taxon>
        <taxon>Sphagnum</taxon>
    </lineage>
</organism>
<reference evidence="2" key="1">
    <citation type="journal article" date="2022" name="New Phytol.">
        <title>Phylogenomic structure and speciation in an emerging model: the Sphagnum magellanicum complex (Bryophyta).</title>
        <authorList>
            <person name="Shaw A.J."/>
            <person name="Piatkowski B."/>
            <person name="Duffy A.M."/>
            <person name="Aguero B."/>
            <person name="Imwattana K."/>
            <person name="Nieto-Lugilde M."/>
            <person name="Healey A."/>
            <person name="Weston D.J."/>
            <person name="Patel M.N."/>
            <person name="Schmutz J."/>
            <person name="Grimwood J."/>
            <person name="Yavitt J.B."/>
            <person name="Hassel K."/>
            <person name="Stenoien H.K."/>
            <person name="Flatberg K.I."/>
            <person name="Bickford C.P."/>
            <person name="Hicks K.A."/>
        </authorList>
    </citation>
    <scope>NUCLEOTIDE SEQUENCE [LARGE SCALE GENOMIC DNA]</scope>
</reference>
<sequence length="2797" mass="309354">MADLFALLRDLGDHIANKGEGSSSTQLDDDDPVESRFRSVLPNLLEGYLVPHKVKERELMAILKLLCHTVKNYPGVFFHGKGHAVLSILGRIIPLFAEPDLSVQHSGLFDTLWSLLTLLRSGDRDIFCQIFTGAMMLVEDLVSVASFYAAPTSFTMCTSVSLQCYLGAYSAIQNGSEAGGSGYLPPLCKIPSCWTPPQGPGLLIEVSGDTRWLPLAEWTLQLLTRCLTEVAIHVEGLLTPSFLTTVGCLLSYGDSQLHMTCFDFLRAATVVMDAEAIPSEKLILSIICILSPSNGLPLLFRTAAYDTSLGSCLEALYATSHYGTIECTAQLLFNVLPQTVKQSPSLELKVAMCKIFTMVIKQIPSYSEHVSSLLQLACIPEIVSALSDCIQVALENLGLENVAGAAGEAPTSKEAQVPLNTIDDAAGSNQEYESTMMKRRKLNPNGKVQKTALSESFTSTSVSEPLNTVLEGIGFLDGPVLENNQFILEHKFILQGSVHEEVVEMMKALQPPEVVDSQLSNVQGLLAAVGVLVRIFSKSVGTVCHQHLITLLHNWIPWVRDKAQEGALTRLHLTMFLEALEWFLSEEIDVVDEGMIESNARRDFLTKKHSNLELFLEESSFNAMVLIEVLQLPWTLIELSDSEVMWRSKSRAVGLAVKLGWKSQVLTFDKIVEQALKDEDASLRSYAILVIPLLVLQSSSARLQTFCEVIFNLGDDPATQVREAVAQVIGIMACICNYSTDSSTKDSPPTVQASFLNGSKQFGSAHDPVGFTCLECDGASYSIRGGNYCQDAALGGDKGVVAPLATFQPLFGKLLFNETSESVQVAFIGSMSRLLQHASAEELSITRQDWRSALDTLPLHPHRLVREAFQMQIHCFTRKQVLQGVLGSKTEDSNNTSWELELLGILRHASCIAEDSDVIETVLQSVAEIAKTVGHSRQFLFFALVLLLEQLDRREVSLRALSVTLIHKVASSGFKGSGGTARSIQAMVESIREDLFEYLVGRLASRPLMVREFAEAIMGMGMEDLVKIMVPHVLPKLVLDQQHSQVAFATLQELAIQLKTDLPVLLVEWCHIVLSVLLLRADGKELFAALQFYEAQTGSDPREIFAAVLPALLGELVRFLGDVGDEDALRRSARVAPMIQEVASIVTGSDDLPTFLRTHFVGLLNSIDRKLLRASNISYQRQGLRCIERLVNMIGRHLSAFVPKIMALLTQALQDPLLQIEGLRVWLSFVQTLAQVSPISLKNVACQIVVSLMPCLEGQPEELRAPHLGAVVEILEELVIKNGRLLQDQARELPLLPSLPVLELVNSVLQEARGVLSLQDQLKQATDGLRHENLSVRYVTAGELNKVLHSKRKDIDAMLLGEAAQDADVISSLVTALLRGCVEESRTAMSQRLKMACAECLGELGAIDPVKLQVDLRRRSRIERSDEDLVFELINEHLAPVLRAASDTAIQDTAALAIQELLKLSGCHAITSTQRDSVGRGGRLPSLRKSGVSTSGSLEVKAAAAATGSGSDAGGERLWQQFSDDVKEIITPCLTSKYLLKNSGAIMPTGPLFSRGMSFRRWMYLWIRRLVSQATGRRAEIFTACRGVVRHDMGTALYLLPYLVLSVVCDGSEEARQGVTDEILTVLTEALSPEERIQNSSRNWSGPCEVSTQTVFTLLDNLGQWLDDCKQGGILMAPIQAQAGGTHSKGTRGNAKAEAQLEATCSAQRLKNVSKLLAAIPRQALAGASFRCQAYARALLYFETHVREESGALNPAAETSGTFIDEDVTFLLEIYSGLDEPDGLSGLSRLRKSATLQDQILINEKAGNWAEALTCCEQALQMEPDSVMRHLGVLDCLLNMGHLQAMVTHVDGLISRMPHHRKEWSTKGLQAAWRLGQWDLLEEYVSGANADCSSSNTAPDGNFAFDLSLAKVLQALQKKDQDLLAEELLHSRQTLLAPLAAASMESYNRAYPYIVKLHMLRELEDFSTVTAAVDSSDGSCKPNGGGPEQDSPTMSMVKFVGDLESRLKITQRSLWTQEPILALRRLMFSASDLKAEVGTCWLQYAKLCRAAGHYETANRAILQAQSVRAPNAHIEMAKLFWDTEKSHRAIAELQQALAHVPAAVLGDATNALDGFLVTQSAVPRVAPQSSDGQGCQDKCLDVAKTLLLLARWVHHTGQKQKKDVLNLYQQVRCLQPQWEKGYFFVARYYDDLLVDARRRQEENPEPASDILQGGKHRKHMPLDDKAWWTYLPDALLYYAKGLHKGHRRLFHALPRLLTLWFEFGILFRGDVLASNKSVKAVHARTMGIIRGCLKDLPTYQWLTALSQLVSRICHPNEEVVRLVKHIITTLLQAYPQQALWTMAAVSKSTVAARREAAAEIIQQAKNEARQDTDRVLFNQFALLIEQMIKLSFYPGQPKSRTVNIQAEFSALKRMMPVGVVMPLQKALTVTLPPDGLSNVKYDPFPVGDYTTISGIMDDVEILASLQRPKKVVLLGSDGMEHPFLCKPKDDLRKDARMMEFTSMINRLLSKDPKSRRRKLYIRTFAVIPLTEDCGMIEWVLHTRGLRHILQDIYVADGKFDRQKTNPLIKRLYDQEGAQGEAEVFRKKILPMFPPLFHRWFLNTFPEPAAWFGARMAYAHTTAVWSMVGHIVGLGDRHGENILFDSTTGDCVHVDFSCLFDKGLSLEKPEVVPFRLTQNMIDGLGITGYEGVFLRVCEISLSILRAHRETLLSVLETFIHDPLVEWTKSHKSSGVEVQNPHAQRAIANIEARLRGVVVGVGAAPSLPLSVEGQAHRLISEAVSHTNLAKMYIWWMAWF</sequence>
<evidence type="ECO:0000313" key="2">
    <source>
        <dbReference type="Proteomes" id="UP000828922"/>
    </source>
</evidence>
<name>A0ACB8HN88_9BRYO</name>
<accession>A0ACB8HN88</accession>